<reference evidence="1 2" key="1">
    <citation type="submission" date="2023-03" db="EMBL/GenBank/DDBJ databases">
        <title>Bacillus Genome Sequencing.</title>
        <authorList>
            <person name="Dunlap C."/>
        </authorList>
    </citation>
    <scope>NUCLEOTIDE SEQUENCE [LARGE SCALE GENOMIC DNA]</scope>
    <source>
        <strain evidence="1 2">NRS-1717</strain>
    </source>
</reference>
<comment type="caution">
    <text evidence="1">The sequence shown here is derived from an EMBL/GenBank/DDBJ whole genome shotgun (WGS) entry which is preliminary data.</text>
</comment>
<name>A0ABU6NZW4_9BACI</name>
<proteinExistence type="predicted"/>
<gene>
    <name evidence="1" type="ORF">P9271_11425</name>
</gene>
<evidence type="ECO:0008006" key="3">
    <source>
        <dbReference type="Google" id="ProtNLM"/>
    </source>
</evidence>
<evidence type="ECO:0000313" key="2">
    <source>
        <dbReference type="Proteomes" id="UP001342826"/>
    </source>
</evidence>
<dbReference type="PROSITE" id="PS51257">
    <property type="entry name" value="PROKAR_LIPOPROTEIN"/>
    <property type="match status" value="1"/>
</dbReference>
<keyword evidence="2" id="KW-1185">Reference proteome</keyword>
<dbReference type="EMBL" id="JARTFS010000008">
    <property type="protein sequence ID" value="MED4401927.1"/>
    <property type="molecule type" value="Genomic_DNA"/>
</dbReference>
<dbReference type="RefSeq" id="WP_328015253.1">
    <property type="nucleotide sequence ID" value="NZ_JARTFS010000008.1"/>
</dbReference>
<dbReference type="Proteomes" id="UP001342826">
    <property type="component" value="Unassembled WGS sequence"/>
</dbReference>
<organism evidence="1 2">
    <name type="scientific">Metabacillus fastidiosus</name>
    <dbReference type="NCBI Taxonomy" id="1458"/>
    <lineage>
        <taxon>Bacteria</taxon>
        <taxon>Bacillati</taxon>
        <taxon>Bacillota</taxon>
        <taxon>Bacilli</taxon>
        <taxon>Bacillales</taxon>
        <taxon>Bacillaceae</taxon>
        <taxon>Metabacillus</taxon>
    </lineage>
</organism>
<accession>A0ABU6NZW4</accession>
<sequence length="394" mass="45760">MKIRLLVSSLILLILFILQGCETDSMFRQGKKTTYIHHFPEKHSPALTEFINDYILVSLLKEMSKENNRFIFARENRNEEDKNILYYEYTEEQVENYYEPILNADEQSYKILKGLGSTDKVEKELLKPIKDPLIYSLPIFIMEGNNQLRIKTTLNETVLNLPILMKEYGMKETDRIVFDLLESNKNHFILEIADYDVKNSTGKPLFLTLFVKKDFSEIVISEWFDEAIQKKLDKGDLDSFLGDFRKVGESGRYAFLYGRTIVDTKTKKIVKINEEDYLSNDGKYVYINGGKDDLPDGVQKIQMIDNYMAGNKVYEIEYQLDYKEIAKELNFVTSGIGLADINYFSENYVILGLTYNGKMVGEAGFTNVIIDFQKNKEDPVFYLNDLHLSGIQIK</sequence>
<evidence type="ECO:0000313" key="1">
    <source>
        <dbReference type="EMBL" id="MED4401927.1"/>
    </source>
</evidence>
<protein>
    <recommendedName>
        <fullName evidence="3">Lipoprotein</fullName>
    </recommendedName>
</protein>